<reference evidence="1" key="1">
    <citation type="submission" date="2016-04" db="EMBL/GenBank/DDBJ databases">
        <authorList>
            <person name="Nguyen H.D."/>
            <person name="Samba Siva P."/>
            <person name="Cullis J."/>
            <person name="Levesque C.A."/>
            <person name="Hambleton S."/>
        </authorList>
    </citation>
    <scope>NUCLEOTIDE SEQUENCE</scope>
    <source>
        <strain evidence="1">DAOMC 236422</strain>
    </source>
</reference>
<evidence type="ECO:0000313" key="2">
    <source>
        <dbReference type="Proteomes" id="UP000078113"/>
    </source>
</evidence>
<dbReference type="InterPro" id="IPR023214">
    <property type="entry name" value="HAD_sf"/>
</dbReference>
<dbReference type="SFLD" id="SFLDG01129">
    <property type="entry name" value="C1.5:_HAD__Beta-PGM__Phosphata"/>
    <property type="match status" value="1"/>
</dbReference>
<accession>A0A8X7N2R6</accession>
<proteinExistence type="predicted"/>
<gene>
    <name evidence="1" type="ORF">A4X09_0g6980</name>
</gene>
<protein>
    <recommendedName>
        <fullName evidence="3">Pseudouridine-5'-phosphatase</fullName>
    </recommendedName>
</protein>
<reference evidence="1" key="2">
    <citation type="journal article" date="2019" name="IMA Fungus">
        <title>Genome sequencing and comparison of five Tilletia species to identify candidate genes for the detection of regulated species infecting wheat.</title>
        <authorList>
            <person name="Nguyen H.D.T."/>
            <person name="Sultana T."/>
            <person name="Kesanakurti P."/>
            <person name="Hambleton S."/>
        </authorList>
    </citation>
    <scope>NUCLEOTIDE SEQUENCE</scope>
    <source>
        <strain evidence="1">DAOMC 236422</strain>
    </source>
</reference>
<dbReference type="Gene3D" id="3.40.50.1000">
    <property type="entry name" value="HAD superfamily/HAD-like"/>
    <property type="match status" value="1"/>
</dbReference>
<comment type="caution">
    <text evidence="1">The sequence shown here is derived from an EMBL/GenBank/DDBJ whole genome shotgun (WGS) entry which is preliminary data.</text>
</comment>
<dbReference type="InterPro" id="IPR036412">
    <property type="entry name" value="HAD-like_sf"/>
</dbReference>
<dbReference type="GO" id="GO:0016791">
    <property type="term" value="F:phosphatase activity"/>
    <property type="evidence" value="ECO:0007669"/>
    <property type="project" value="TreeGrafter"/>
</dbReference>
<dbReference type="Gene3D" id="1.10.150.240">
    <property type="entry name" value="Putative phosphatase, domain 2"/>
    <property type="match status" value="1"/>
</dbReference>
<sequence>MTDPRANAGDSKAGSLGSIKAVLFDMDGLLIDSESLYTECVNEVLKPYGKEQTWEIKAKLMGQPEREATLTLFRALWPNPSAPDGIDSACPWTVDDFLLDRNAKLQEAFATVKPMPGALRLVKHLAENDVPICVATGSKRLNYDLKSANNSELFDPFAGRIICGDDARLKRGKPFPDVFLLAAHEGGLNLDSSFTSRVRPYGAEHDAAGLLGREGEILVFEDGLPGVQAGVSAGMKVVWVPDPELKAIAPPAEQVGAHQVINSLLDFKPEEWGLPPFTDK</sequence>
<dbReference type="FunFam" id="1.10.150.240:FF:000001">
    <property type="entry name" value="Haloacid dehalogenase-like hydrolase domain"/>
    <property type="match status" value="1"/>
</dbReference>
<dbReference type="InterPro" id="IPR023198">
    <property type="entry name" value="PGP-like_dom2"/>
</dbReference>
<dbReference type="Pfam" id="PF00702">
    <property type="entry name" value="Hydrolase"/>
    <property type="match status" value="1"/>
</dbReference>
<dbReference type="EMBL" id="LWDG02000542">
    <property type="protein sequence ID" value="KAE8264387.1"/>
    <property type="molecule type" value="Genomic_DNA"/>
</dbReference>
<dbReference type="Proteomes" id="UP000078113">
    <property type="component" value="Unassembled WGS sequence"/>
</dbReference>
<dbReference type="SFLD" id="SFLDS00003">
    <property type="entry name" value="Haloacid_Dehalogenase"/>
    <property type="match status" value="1"/>
</dbReference>
<evidence type="ECO:0000313" key="1">
    <source>
        <dbReference type="EMBL" id="KAE8264387.1"/>
    </source>
</evidence>
<dbReference type="SUPFAM" id="SSF56784">
    <property type="entry name" value="HAD-like"/>
    <property type="match status" value="1"/>
</dbReference>
<organism evidence="1 2">
    <name type="scientific">Tilletia walkeri</name>
    <dbReference type="NCBI Taxonomy" id="117179"/>
    <lineage>
        <taxon>Eukaryota</taxon>
        <taxon>Fungi</taxon>
        <taxon>Dikarya</taxon>
        <taxon>Basidiomycota</taxon>
        <taxon>Ustilaginomycotina</taxon>
        <taxon>Exobasidiomycetes</taxon>
        <taxon>Tilletiales</taxon>
        <taxon>Tilletiaceae</taxon>
        <taxon>Tilletia</taxon>
    </lineage>
</organism>
<dbReference type="PANTHER" id="PTHR18901">
    <property type="entry name" value="2-DEOXYGLUCOSE-6-PHOSPHATE PHOSPHATASE 2"/>
    <property type="match status" value="1"/>
</dbReference>
<name>A0A8X7N2R6_9BASI</name>
<keyword evidence="2" id="KW-1185">Reference proteome</keyword>
<dbReference type="AlphaFoldDB" id="A0A8X7N2R6"/>
<evidence type="ECO:0008006" key="3">
    <source>
        <dbReference type="Google" id="ProtNLM"/>
    </source>
</evidence>
<dbReference type="PANTHER" id="PTHR18901:SF38">
    <property type="entry name" value="PSEUDOURIDINE-5'-PHOSPHATASE"/>
    <property type="match status" value="1"/>
</dbReference>